<dbReference type="STRING" id="56110.Oscil6304_1713"/>
<dbReference type="AlphaFoldDB" id="K9TFT3"/>
<reference evidence="8 9" key="1">
    <citation type="submission" date="2012-06" db="EMBL/GenBank/DDBJ databases">
        <title>Finished chromosome of genome of Oscillatoria acuminata PCC 6304.</title>
        <authorList>
            <consortium name="US DOE Joint Genome Institute"/>
            <person name="Gugger M."/>
            <person name="Coursin T."/>
            <person name="Rippka R."/>
            <person name="Tandeau De Marsac N."/>
            <person name="Huntemann M."/>
            <person name="Wei C.-L."/>
            <person name="Han J."/>
            <person name="Detter J.C."/>
            <person name="Han C."/>
            <person name="Tapia R."/>
            <person name="Davenport K."/>
            <person name="Daligault H."/>
            <person name="Erkkila T."/>
            <person name="Gu W."/>
            <person name="Munk A.C.C."/>
            <person name="Teshima H."/>
            <person name="Xu Y."/>
            <person name="Chain P."/>
            <person name="Chen A."/>
            <person name="Krypides N."/>
            <person name="Mavromatis K."/>
            <person name="Markowitz V."/>
            <person name="Szeto E."/>
            <person name="Ivanova N."/>
            <person name="Mikhailova N."/>
            <person name="Ovchinnikova G."/>
            <person name="Pagani I."/>
            <person name="Pati A."/>
            <person name="Goodwin L."/>
            <person name="Peters L."/>
            <person name="Pitluck S."/>
            <person name="Woyke T."/>
            <person name="Kerfeld C."/>
        </authorList>
    </citation>
    <scope>NUCLEOTIDE SEQUENCE [LARGE SCALE GENOMIC DNA]</scope>
    <source>
        <strain evidence="8 9">PCC 6304</strain>
    </source>
</reference>
<dbReference type="InterPro" id="IPR016181">
    <property type="entry name" value="Acyl_CoA_acyltransferase"/>
</dbReference>
<dbReference type="EMBL" id="CP003607">
    <property type="protein sequence ID" value="AFY81405.1"/>
    <property type="molecule type" value="Genomic_DNA"/>
</dbReference>
<dbReference type="GO" id="GO:0071555">
    <property type="term" value="P:cell wall organization"/>
    <property type="evidence" value="ECO:0007669"/>
    <property type="project" value="UniProtKB-KW"/>
</dbReference>
<evidence type="ECO:0000256" key="4">
    <source>
        <dbReference type="ARBA" id="ARBA00022984"/>
    </source>
</evidence>
<dbReference type="OrthoDB" id="9773932at2"/>
<name>K9TFT3_9CYAN</name>
<gene>
    <name evidence="8" type="ORF">Oscil6304_1713</name>
</gene>
<dbReference type="PROSITE" id="PS51191">
    <property type="entry name" value="FEMABX"/>
    <property type="match status" value="1"/>
</dbReference>
<dbReference type="PANTHER" id="PTHR36174:SF1">
    <property type="entry name" value="LIPID II:GLYCINE GLYCYLTRANSFERASE"/>
    <property type="match status" value="1"/>
</dbReference>
<dbReference type="Gene3D" id="3.40.630.30">
    <property type="match status" value="1"/>
</dbReference>
<keyword evidence="5" id="KW-0012">Acyltransferase</keyword>
<feature type="domain" description="BioF2-like acetyltransferase" evidence="7">
    <location>
        <begin position="161"/>
        <end position="287"/>
    </location>
</feature>
<evidence type="ECO:0000256" key="5">
    <source>
        <dbReference type="ARBA" id="ARBA00023315"/>
    </source>
</evidence>
<dbReference type="KEGG" id="oac:Oscil6304_1713"/>
<proteinExistence type="inferred from homology"/>
<dbReference type="Pfam" id="PF13480">
    <property type="entry name" value="Acetyltransf_6"/>
    <property type="match status" value="1"/>
</dbReference>
<evidence type="ECO:0000313" key="9">
    <source>
        <dbReference type="Proteomes" id="UP000010367"/>
    </source>
</evidence>
<keyword evidence="9" id="KW-1185">Reference proteome</keyword>
<accession>K9TFT3</accession>
<evidence type="ECO:0000256" key="1">
    <source>
        <dbReference type="ARBA" id="ARBA00009943"/>
    </source>
</evidence>
<dbReference type="Proteomes" id="UP000010367">
    <property type="component" value="Chromosome"/>
</dbReference>
<dbReference type="InterPro" id="IPR050644">
    <property type="entry name" value="PG_Glycine_Bridge_Synth"/>
</dbReference>
<keyword evidence="2" id="KW-0808">Transferase</keyword>
<dbReference type="GO" id="GO:0009252">
    <property type="term" value="P:peptidoglycan biosynthetic process"/>
    <property type="evidence" value="ECO:0007669"/>
    <property type="project" value="UniProtKB-KW"/>
</dbReference>
<keyword evidence="4" id="KW-0573">Peptidoglycan synthesis</keyword>
<keyword evidence="6" id="KW-0961">Cell wall biogenesis/degradation</keyword>
<dbReference type="InterPro" id="IPR038740">
    <property type="entry name" value="BioF2-like_GNAT_dom"/>
</dbReference>
<keyword evidence="3" id="KW-0133">Cell shape</keyword>
<dbReference type="RefSeq" id="WP_015148049.1">
    <property type="nucleotide sequence ID" value="NC_019693.1"/>
</dbReference>
<dbReference type="PANTHER" id="PTHR36174">
    <property type="entry name" value="LIPID II:GLYCINE GLYCYLTRANSFERASE"/>
    <property type="match status" value="1"/>
</dbReference>
<dbReference type="GO" id="GO:0008360">
    <property type="term" value="P:regulation of cell shape"/>
    <property type="evidence" value="ECO:0007669"/>
    <property type="project" value="UniProtKB-KW"/>
</dbReference>
<dbReference type="eggNOG" id="COG5653">
    <property type="taxonomic scope" value="Bacteria"/>
</dbReference>
<comment type="similarity">
    <text evidence="1">Belongs to the FemABX family.</text>
</comment>
<dbReference type="HOGENOM" id="CLU_074800_0_0_3"/>
<dbReference type="SUPFAM" id="SSF55729">
    <property type="entry name" value="Acyl-CoA N-acyltransferases (Nat)"/>
    <property type="match status" value="1"/>
</dbReference>
<dbReference type="InterPro" id="IPR003447">
    <property type="entry name" value="FEMABX"/>
</dbReference>
<protein>
    <submittedName>
        <fullName evidence="8">Putative methicillin resistance protein</fullName>
    </submittedName>
</protein>
<evidence type="ECO:0000256" key="3">
    <source>
        <dbReference type="ARBA" id="ARBA00022960"/>
    </source>
</evidence>
<evidence type="ECO:0000313" key="8">
    <source>
        <dbReference type="EMBL" id="AFY81405.1"/>
    </source>
</evidence>
<evidence type="ECO:0000259" key="7">
    <source>
        <dbReference type="Pfam" id="PF13480"/>
    </source>
</evidence>
<evidence type="ECO:0000256" key="2">
    <source>
        <dbReference type="ARBA" id="ARBA00022679"/>
    </source>
</evidence>
<dbReference type="InParanoid" id="K9TFT3"/>
<evidence type="ECO:0000256" key="6">
    <source>
        <dbReference type="ARBA" id="ARBA00023316"/>
    </source>
</evidence>
<dbReference type="GO" id="GO:0016755">
    <property type="term" value="F:aminoacyltransferase activity"/>
    <property type="evidence" value="ECO:0007669"/>
    <property type="project" value="InterPro"/>
</dbReference>
<sequence>MNLSILTIREATADEWDNLWKDCDYATYFQSREWAEIWHIYSKGKICPSPQYIEFSDGKSVLLPLSYQKKFLGLVKGYLMSPAGTFGGWISSESITFEYAHLLANYCKNQLSNLVWRINPYEANASNIELNNCFKKDETHVINLGVGFDEIYKNWTKGHSSAARKARKEGVLIKQASTLEDWKSYYKVYQDSLMRWGEKASSKYDWRLFAEMFKLKSPNITLWLAMYREQVVSGALIFYSNKHVVYWHGAALKEYFHVKPVNLLMYKAIEDACEKGYSWFDFNPSGGHEGVQKFKKSFGTDSLPCPILKKDIRRSIFNFISC</sequence>
<organism evidence="8 9">
    <name type="scientific">Oscillatoria acuminata PCC 6304</name>
    <dbReference type="NCBI Taxonomy" id="56110"/>
    <lineage>
        <taxon>Bacteria</taxon>
        <taxon>Bacillati</taxon>
        <taxon>Cyanobacteriota</taxon>
        <taxon>Cyanophyceae</taxon>
        <taxon>Oscillatoriophycideae</taxon>
        <taxon>Oscillatoriales</taxon>
        <taxon>Oscillatoriaceae</taxon>
        <taxon>Oscillatoria</taxon>
    </lineage>
</organism>